<name>A0ABW4VVT4_9BACI</name>
<feature type="region of interest" description="Disordered" evidence="1">
    <location>
        <begin position="31"/>
        <end position="57"/>
    </location>
</feature>
<organism evidence="2 3">
    <name type="scientific">Ornithinibacillus salinisoli</name>
    <dbReference type="NCBI Taxonomy" id="1848459"/>
    <lineage>
        <taxon>Bacteria</taxon>
        <taxon>Bacillati</taxon>
        <taxon>Bacillota</taxon>
        <taxon>Bacilli</taxon>
        <taxon>Bacillales</taxon>
        <taxon>Bacillaceae</taxon>
        <taxon>Ornithinibacillus</taxon>
    </lineage>
</organism>
<evidence type="ECO:0000256" key="1">
    <source>
        <dbReference type="SAM" id="MobiDB-lite"/>
    </source>
</evidence>
<dbReference type="RefSeq" id="WP_377555011.1">
    <property type="nucleotide sequence ID" value="NZ_JBHUHQ010000006.1"/>
</dbReference>
<proteinExistence type="predicted"/>
<dbReference type="EMBL" id="JBHUHQ010000006">
    <property type="protein sequence ID" value="MFD2043283.1"/>
    <property type="molecule type" value="Genomic_DNA"/>
</dbReference>
<evidence type="ECO:0000313" key="3">
    <source>
        <dbReference type="Proteomes" id="UP001597383"/>
    </source>
</evidence>
<reference evidence="3" key="1">
    <citation type="journal article" date="2019" name="Int. J. Syst. Evol. Microbiol.">
        <title>The Global Catalogue of Microorganisms (GCM) 10K type strain sequencing project: providing services to taxonomists for standard genome sequencing and annotation.</title>
        <authorList>
            <consortium name="The Broad Institute Genomics Platform"/>
            <consortium name="The Broad Institute Genome Sequencing Center for Infectious Disease"/>
            <person name="Wu L."/>
            <person name="Ma J."/>
        </authorList>
    </citation>
    <scope>NUCLEOTIDE SEQUENCE [LARGE SCALE GENOMIC DNA]</scope>
    <source>
        <strain evidence="3">R28</strain>
    </source>
</reference>
<sequence>MGFEIEVYKSIVHTRMEEMKKVSNENKRLAEMKQSNQKKMATKSTKRSSFFRSRKAG</sequence>
<evidence type="ECO:0000313" key="2">
    <source>
        <dbReference type="EMBL" id="MFD2043283.1"/>
    </source>
</evidence>
<dbReference type="Proteomes" id="UP001597383">
    <property type="component" value="Unassembled WGS sequence"/>
</dbReference>
<keyword evidence="3" id="KW-1185">Reference proteome</keyword>
<comment type="caution">
    <text evidence="2">The sequence shown here is derived from an EMBL/GenBank/DDBJ whole genome shotgun (WGS) entry which is preliminary data.</text>
</comment>
<protein>
    <submittedName>
        <fullName evidence="2">Uncharacterized protein</fullName>
    </submittedName>
</protein>
<accession>A0ABW4VVT4</accession>
<gene>
    <name evidence="2" type="ORF">ACFSJF_03165</name>
</gene>